<comment type="caution">
    <text evidence="6">The sequence shown here is derived from an EMBL/GenBank/DDBJ whole genome shotgun (WGS) entry which is preliminary data.</text>
</comment>
<dbReference type="PANTHER" id="PTHR33705:SF2">
    <property type="entry name" value="PHOSPHOCARRIER PROTEIN NPR"/>
    <property type="match status" value="1"/>
</dbReference>
<protein>
    <submittedName>
        <fullName evidence="6">HPr family phosphocarrier protein</fullName>
    </submittedName>
</protein>
<keyword evidence="4" id="KW-0598">Phosphotransferase system</keyword>
<dbReference type="InterPro" id="IPR000032">
    <property type="entry name" value="HPr-like"/>
</dbReference>
<reference evidence="6 7" key="1">
    <citation type="submission" date="2018-11" db="EMBL/GenBank/DDBJ databases">
        <title>Draft genome analysis of Rheinheimera mesophila isolated from an industrial waste site.</title>
        <authorList>
            <person name="Yu Q."/>
            <person name="Qi Y."/>
            <person name="Zhang H."/>
            <person name="Lu Y."/>
            <person name="Pu J."/>
        </authorList>
    </citation>
    <scope>NUCLEOTIDE SEQUENCE [LARGE SCALE GENOMIC DNA]</scope>
    <source>
        <strain evidence="6 7">IITR13</strain>
    </source>
</reference>
<feature type="domain" description="HPr" evidence="5">
    <location>
        <begin position="4"/>
        <end position="91"/>
    </location>
</feature>
<dbReference type="GO" id="GO:0009401">
    <property type="term" value="P:phosphoenolpyruvate-dependent sugar phosphotransferase system"/>
    <property type="evidence" value="ECO:0007669"/>
    <property type="project" value="UniProtKB-KW"/>
</dbReference>
<dbReference type="EMBL" id="RRCF01000001">
    <property type="protein sequence ID" value="RRJ23956.1"/>
    <property type="molecule type" value="Genomic_DNA"/>
</dbReference>
<dbReference type="PANTHER" id="PTHR33705">
    <property type="entry name" value="PHOSPHOCARRIER PROTEIN HPR"/>
    <property type="match status" value="1"/>
</dbReference>
<evidence type="ECO:0000256" key="2">
    <source>
        <dbReference type="ARBA" id="ARBA00010736"/>
    </source>
</evidence>
<dbReference type="NCBIfam" id="TIGR01003">
    <property type="entry name" value="PTS_HPr_family"/>
    <property type="match status" value="1"/>
</dbReference>
<name>A0A3P3QRR1_9GAMM</name>
<dbReference type="PROSITE" id="PS00369">
    <property type="entry name" value="PTS_HPR_HIS"/>
    <property type="match status" value="1"/>
</dbReference>
<evidence type="ECO:0000313" key="7">
    <source>
        <dbReference type="Proteomes" id="UP000276260"/>
    </source>
</evidence>
<organism evidence="6 7">
    <name type="scientific">Rheinheimera mesophila</name>
    <dbReference type="NCBI Taxonomy" id="1547515"/>
    <lineage>
        <taxon>Bacteria</taxon>
        <taxon>Pseudomonadati</taxon>
        <taxon>Pseudomonadota</taxon>
        <taxon>Gammaproteobacteria</taxon>
        <taxon>Chromatiales</taxon>
        <taxon>Chromatiaceae</taxon>
        <taxon>Rheinheimera</taxon>
    </lineage>
</organism>
<dbReference type="PRINTS" id="PR00107">
    <property type="entry name" value="PHOSPHOCPHPR"/>
</dbReference>
<evidence type="ECO:0000256" key="3">
    <source>
        <dbReference type="ARBA" id="ARBA00022490"/>
    </source>
</evidence>
<dbReference type="InterPro" id="IPR035895">
    <property type="entry name" value="HPr-like_sf"/>
</dbReference>
<dbReference type="PROSITE" id="PS51350">
    <property type="entry name" value="PTS_HPR_DOM"/>
    <property type="match status" value="1"/>
</dbReference>
<dbReference type="SUPFAM" id="SSF55594">
    <property type="entry name" value="HPr-like"/>
    <property type="match status" value="1"/>
</dbReference>
<gene>
    <name evidence="6" type="ORF">EIK76_07885</name>
</gene>
<keyword evidence="3" id="KW-0963">Cytoplasm</keyword>
<comment type="similarity">
    <text evidence="2">Belongs to the HPr family.</text>
</comment>
<sequence length="92" mass="9862">MADKFQQTVTIVNQLGLHARAASKLVQLCRQFDAKIELQQEGQVADASSVLALLMLASSKGKTLEVCTQGAQAQEALSAVVTLIENGFDEEN</sequence>
<dbReference type="InterPro" id="IPR050399">
    <property type="entry name" value="HPr"/>
</dbReference>
<dbReference type="Pfam" id="PF00381">
    <property type="entry name" value="PTS-HPr"/>
    <property type="match status" value="1"/>
</dbReference>
<dbReference type="Gene3D" id="3.30.1340.10">
    <property type="entry name" value="HPr-like"/>
    <property type="match status" value="1"/>
</dbReference>
<evidence type="ECO:0000259" key="5">
    <source>
        <dbReference type="PROSITE" id="PS51350"/>
    </source>
</evidence>
<evidence type="ECO:0000256" key="4">
    <source>
        <dbReference type="ARBA" id="ARBA00022683"/>
    </source>
</evidence>
<dbReference type="Proteomes" id="UP000276260">
    <property type="component" value="Unassembled WGS sequence"/>
</dbReference>
<keyword evidence="7" id="KW-1185">Reference proteome</keyword>
<dbReference type="GO" id="GO:0005737">
    <property type="term" value="C:cytoplasm"/>
    <property type="evidence" value="ECO:0007669"/>
    <property type="project" value="UniProtKB-SubCell"/>
</dbReference>
<comment type="subcellular location">
    <subcellularLocation>
        <location evidence="1">Cytoplasm</location>
    </subcellularLocation>
</comment>
<dbReference type="RefSeq" id="WP_046520426.1">
    <property type="nucleotide sequence ID" value="NZ_LAVS01000036.1"/>
</dbReference>
<dbReference type="AlphaFoldDB" id="A0A3P3QRR1"/>
<dbReference type="InterPro" id="IPR001020">
    <property type="entry name" value="PTS_HPr_His_P_site"/>
</dbReference>
<evidence type="ECO:0000256" key="1">
    <source>
        <dbReference type="ARBA" id="ARBA00004496"/>
    </source>
</evidence>
<dbReference type="OrthoDB" id="9798965at2"/>
<accession>A0A3P3QRR1</accession>
<evidence type="ECO:0000313" key="6">
    <source>
        <dbReference type="EMBL" id="RRJ23956.1"/>
    </source>
</evidence>
<proteinExistence type="inferred from homology"/>